<evidence type="ECO:0000313" key="3">
    <source>
        <dbReference type="EMBL" id="SOD63890.1"/>
    </source>
</evidence>
<dbReference type="Proteomes" id="UP000219072">
    <property type="component" value="Unassembled WGS sequence"/>
</dbReference>
<dbReference type="Gene3D" id="3.40.50.720">
    <property type="entry name" value="NAD(P)-binding Rossmann-like Domain"/>
    <property type="match status" value="1"/>
</dbReference>
<feature type="compositionally biased region" description="Basic and acidic residues" evidence="1">
    <location>
        <begin position="318"/>
        <end position="327"/>
    </location>
</feature>
<dbReference type="SUPFAM" id="SSF51735">
    <property type="entry name" value="NAD(P)-binding Rossmann-fold domains"/>
    <property type="match status" value="1"/>
</dbReference>
<dbReference type="Pfam" id="PF01370">
    <property type="entry name" value="Epimerase"/>
    <property type="match status" value="1"/>
</dbReference>
<evidence type="ECO:0000313" key="4">
    <source>
        <dbReference type="Proteomes" id="UP000219072"/>
    </source>
</evidence>
<feature type="region of interest" description="Disordered" evidence="1">
    <location>
        <begin position="308"/>
        <end position="327"/>
    </location>
</feature>
<dbReference type="AlphaFoldDB" id="A0A286DZ35"/>
<feature type="domain" description="NAD-dependent epimerase/dehydratase" evidence="2">
    <location>
        <begin position="3"/>
        <end position="205"/>
    </location>
</feature>
<evidence type="ECO:0000259" key="2">
    <source>
        <dbReference type="Pfam" id="PF01370"/>
    </source>
</evidence>
<dbReference type="OrthoDB" id="7941246at2"/>
<dbReference type="RefSeq" id="WP_097232345.1">
    <property type="nucleotide sequence ID" value="NZ_OCNE01000013.1"/>
</dbReference>
<reference evidence="3 4" key="1">
    <citation type="submission" date="2017-09" db="EMBL/GenBank/DDBJ databases">
        <authorList>
            <person name="Ehlers B."/>
            <person name="Leendertz F.H."/>
        </authorList>
    </citation>
    <scope>NUCLEOTIDE SEQUENCE [LARGE SCALE GENOMIC DNA]</scope>
    <source>
        <strain evidence="3 4">CGMCC 4.7095</strain>
    </source>
</reference>
<protein>
    <submittedName>
        <fullName evidence="3">Nucleoside-diphosphate-sugar epimerase</fullName>
    </submittedName>
</protein>
<dbReference type="EMBL" id="OCNE01000013">
    <property type="protein sequence ID" value="SOD63890.1"/>
    <property type="molecule type" value="Genomic_DNA"/>
</dbReference>
<evidence type="ECO:0000256" key="1">
    <source>
        <dbReference type="SAM" id="MobiDB-lite"/>
    </source>
</evidence>
<accession>A0A286DZ35</accession>
<keyword evidence="4" id="KW-1185">Reference proteome</keyword>
<dbReference type="InterPro" id="IPR001509">
    <property type="entry name" value="Epimerase_deHydtase"/>
</dbReference>
<dbReference type="InterPro" id="IPR036291">
    <property type="entry name" value="NAD(P)-bd_dom_sf"/>
</dbReference>
<proteinExistence type="predicted"/>
<name>A0A286DZ35_9ACTN</name>
<organism evidence="3 4">
    <name type="scientific">Streptomyces zhaozhouensis</name>
    <dbReference type="NCBI Taxonomy" id="1300267"/>
    <lineage>
        <taxon>Bacteria</taxon>
        <taxon>Bacillati</taxon>
        <taxon>Actinomycetota</taxon>
        <taxon>Actinomycetes</taxon>
        <taxon>Kitasatosporales</taxon>
        <taxon>Streptomycetaceae</taxon>
        <taxon>Streptomyces</taxon>
    </lineage>
</organism>
<sequence length="327" mass="34621">MKVLVLGGTAFAGPALVDDALARGWEVTTFHRGRSPDRAGVRALRGDRLAPDGLGALERGEWDLVVDTWSGAPRAARDAARLLADRVGHYTYVSSRSVYRFPAPAGADETAPLVEGSPDADGSSYAADKRGAELAVERETGAGRTLLVRCGLLLGPGEDVGRLPWWLRRIARGGEVLAPGPAELPLQYLDIRDLAAWTWDAARDGRHGPFDLVSPPGAATMGELLESCRAVTGSDATLRWVTPERVAAAGIEPWTELPVWLPPGPLHAALHGSDVSRALATGLVVRPVAETVRDTWAWLGTLPPGTALGGRRSPVGLPEEKEAEALG</sequence>
<gene>
    <name evidence="3" type="ORF">SAMN06297387_11349</name>
</gene>